<keyword evidence="1" id="KW-0808">Transferase</keyword>
<accession>A0A9D1LSC1</accession>
<evidence type="ECO:0000259" key="3">
    <source>
        <dbReference type="PROSITE" id="PS51186"/>
    </source>
</evidence>
<name>A0A9D1LSC1_9FIRM</name>
<comment type="caution">
    <text evidence="4">The sequence shown here is derived from an EMBL/GenBank/DDBJ whole genome shotgun (WGS) entry which is preliminary data.</text>
</comment>
<dbReference type="InterPro" id="IPR050680">
    <property type="entry name" value="YpeA/RimI_acetyltransf"/>
</dbReference>
<dbReference type="EMBL" id="DVNK01000049">
    <property type="protein sequence ID" value="HIU47144.1"/>
    <property type="molecule type" value="Genomic_DNA"/>
</dbReference>
<keyword evidence="2" id="KW-0012">Acyltransferase</keyword>
<dbReference type="PANTHER" id="PTHR43420:SF31">
    <property type="entry name" value="ACETYLTRANSFERASE"/>
    <property type="match status" value="1"/>
</dbReference>
<dbReference type="InterPro" id="IPR016181">
    <property type="entry name" value="Acyl_CoA_acyltransferase"/>
</dbReference>
<dbReference type="SUPFAM" id="SSF55729">
    <property type="entry name" value="Acyl-CoA N-acyltransferases (Nat)"/>
    <property type="match status" value="1"/>
</dbReference>
<proteinExistence type="predicted"/>
<dbReference type="Gene3D" id="3.40.630.30">
    <property type="match status" value="1"/>
</dbReference>
<dbReference type="AlphaFoldDB" id="A0A9D1LSC1"/>
<protein>
    <submittedName>
        <fullName evidence="4">GNAT family N-acetyltransferase</fullName>
    </submittedName>
</protein>
<evidence type="ECO:0000256" key="1">
    <source>
        <dbReference type="ARBA" id="ARBA00022679"/>
    </source>
</evidence>
<dbReference type="CDD" id="cd04301">
    <property type="entry name" value="NAT_SF"/>
    <property type="match status" value="1"/>
</dbReference>
<dbReference type="Proteomes" id="UP000824123">
    <property type="component" value="Unassembled WGS sequence"/>
</dbReference>
<dbReference type="InterPro" id="IPR000182">
    <property type="entry name" value="GNAT_dom"/>
</dbReference>
<reference evidence="4" key="1">
    <citation type="submission" date="2020-10" db="EMBL/GenBank/DDBJ databases">
        <authorList>
            <person name="Gilroy R."/>
        </authorList>
    </citation>
    <scope>NUCLEOTIDE SEQUENCE</scope>
    <source>
        <strain evidence="4">ChiSxjej2B14-8506</strain>
    </source>
</reference>
<dbReference type="PANTHER" id="PTHR43420">
    <property type="entry name" value="ACETYLTRANSFERASE"/>
    <property type="match status" value="1"/>
</dbReference>
<feature type="domain" description="N-acetyltransferase" evidence="3">
    <location>
        <begin position="5"/>
        <end position="146"/>
    </location>
</feature>
<dbReference type="PROSITE" id="PS51186">
    <property type="entry name" value="GNAT"/>
    <property type="match status" value="1"/>
</dbReference>
<reference evidence="4" key="2">
    <citation type="journal article" date="2021" name="PeerJ">
        <title>Extensive microbial diversity within the chicken gut microbiome revealed by metagenomics and culture.</title>
        <authorList>
            <person name="Gilroy R."/>
            <person name="Ravi A."/>
            <person name="Getino M."/>
            <person name="Pursley I."/>
            <person name="Horton D.L."/>
            <person name="Alikhan N.F."/>
            <person name="Baker D."/>
            <person name="Gharbi K."/>
            <person name="Hall N."/>
            <person name="Watson M."/>
            <person name="Adriaenssens E.M."/>
            <person name="Foster-Nyarko E."/>
            <person name="Jarju S."/>
            <person name="Secka A."/>
            <person name="Antonio M."/>
            <person name="Oren A."/>
            <person name="Chaudhuri R.R."/>
            <person name="La Ragione R."/>
            <person name="Hildebrand F."/>
            <person name="Pallen M.J."/>
        </authorList>
    </citation>
    <scope>NUCLEOTIDE SEQUENCE</scope>
    <source>
        <strain evidence="4">ChiSxjej2B14-8506</strain>
    </source>
</reference>
<sequence>MQFVSDYRNNAVLSEMFFELVHDSFGLDLRGWAQRGNWGESYVCYSIIDEGRMIANASVSYMELLGRRPQAAWQIGTVCTHPEYRGQGCARELLNRIIDAANGQGLFLFANPTARGLYEKLGFHPGQREVAPRIQLTAASAQLQAPATVMPYAFRRGSVAEAVQAAAHNAVYSDVFDVRTLPSLAELYLHDYNKDDIWICDEAGICAVWSRNDDRLQVHALYGKRPADAERLLSAMAATGATQAEFEFMPDGWGMSDYIQDDGPDEMFTMNLELPERIAFPGLMRA</sequence>
<organism evidence="4 5">
    <name type="scientific">Candidatus Fimadaptatus faecigallinarum</name>
    <dbReference type="NCBI Taxonomy" id="2840814"/>
    <lineage>
        <taxon>Bacteria</taxon>
        <taxon>Bacillati</taxon>
        <taxon>Bacillota</taxon>
        <taxon>Clostridia</taxon>
        <taxon>Eubacteriales</taxon>
        <taxon>Candidatus Fimadaptatus</taxon>
    </lineage>
</organism>
<gene>
    <name evidence="4" type="ORF">IAC59_07780</name>
</gene>
<evidence type="ECO:0000256" key="2">
    <source>
        <dbReference type="ARBA" id="ARBA00023315"/>
    </source>
</evidence>
<evidence type="ECO:0000313" key="4">
    <source>
        <dbReference type="EMBL" id="HIU47144.1"/>
    </source>
</evidence>
<evidence type="ECO:0000313" key="5">
    <source>
        <dbReference type="Proteomes" id="UP000824123"/>
    </source>
</evidence>
<dbReference type="Pfam" id="PF00583">
    <property type="entry name" value="Acetyltransf_1"/>
    <property type="match status" value="1"/>
</dbReference>
<dbReference type="GO" id="GO:0016747">
    <property type="term" value="F:acyltransferase activity, transferring groups other than amino-acyl groups"/>
    <property type="evidence" value="ECO:0007669"/>
    <property type="project" value="InterPro"/>
</dbReference>